<accession>A0AAP5I5M7</accession>
<reference evidence="2" key="1">
    <citation type="journal article" date="2021" name="Science">
        <title>Hunting the eagle killer: A cyanobacterial neurotoxin causes vacuolar myelinopathy.</title>
        <authorList>
            <person name="Breinlinger S."/>
            <person name="Phillips T.J."/>
            <person name="Haram B.N."/>
            <person name="Mares J."/>
            <person name="Martinez Yerena J.A."/>
            <person name="Hrouzek P."/>
            <person name="Sobotka R."/>
            <person name="Henderson W.M."/>
            <person name="Schmieder P."/>
            <person name="Williams S.M."/>
            <person name="Lauderdale J.D."/>
            <person name="Wilde H.D."/>
            <person name="Gerrin W."/>
            <person name="Kust A."/>
            <person name="Washington J.W."/>
            <person name="Wagner C."/>
            <person name="Geier B."/>
            <person name="Liebeke M."/>
            <person name="Enke H."/>
            <person name="Niedermeyer T.H.J."/>
            <person name="Wilde S.B."/>
        </authorList>
    </citation>
    <scope>NUCLEOTIDE SEQUENCE [LARGE SCALE GENOMIC DNA]</scope>
    <source>
        <strain evidence="2">Thurmond2011</strain>
    </source>
</reference>
<dbReference type="EMBL" id="JAALHA020000005">
    <property type="protein sequence ID" value="MDR9895477.1"/>
    <property type="molecule type" value="Genomic_DNA"/>
</dbReference>
<evidence type="ECO:0000313" key="1">
    <source>
        <dbReference type="EMBL" id="MDR9895477.1"/>
    </source>
</evidence>
<keyword evidence="2" id="KW-1185">Reference proteome</keyword>
<dbReference type="AlphaFoldDB" id="A0AAP5I5M7"/>
<evidence type="ECO:0000313" key="2">
    <source>
        <dbReference type="Proteomes" id="UP000667802"/>
    </source>
</evidence>
<comment type="caution">
    <text evidence="1">The sequence shown here is derived from an EMBL/GenBank/DDBJ whole genome shotgun (WGS) entry which is preliminary data.</text>
</comment>
<protein>
    <submittedName>
        <fullName evidence="1">Uncharacterized protein</fullName>
    </submittedName>
</protein>
<sequence length="48" mass="5611">MLPRADRTSIFQPLQSLRLFWQAEQAYVDPNLRENLCNKLSEVSMSTL</sequence>
<dbReference type="Proteomes" id="UP000667802">
    <property type="component" value="Unassembled WGS sequence"/>
</dbReference>
<proteinExistence type="predicted"/>
<organism evidence="1 2">
    <name type="scientific">Aetokthonos hydrillicola Thurmond2011</name>
    <dbReference type="NCBI Taxonomy" id="2712845"/>
    <lineage>
        <taxon>Bacteria</taxon>
        <taxon>Bacillati</taxon>
        <taxon>Cyanobacteriota</taxon>
        <taxon>Cyanophyceae</taxon>
        <taxon>Nostocales</taxon>
        <taxon>Hapalosiphonaceae</taxon>
        <taxon>Aetokthonos</taxon>
    </lineage>
</organism>
<name>A0AAP5I5M7_9CYAN</name>
<gene>
    <name evidence="1" type="ORF">G7B40_012995</name>
</gene>